<dbReference type="RefSeq" id="WP_255039360.1">
    <property type="nucleotide sequence ID" value="NZ_RJUF01000186.1"/>
</dbReference>
<dbReference type="EMBL" id="RJUF01000186">
    <property type="protein sequence ID" value="MCP9765642.1"/>
    <property type="molecule type" value="Genomic_DNA"/>
</dbReference>
<sequence>MFDKLIAHTIQICKLEDSELKAYYLSFQLKVFKKKEFLLKPGEICNFIGFVNKGLTRQFYTNNNVEITVYFAEENKYTTEYTSFLSRKPSYFYIEALEETEVLMVNYDRMQELYSKSLNGERLGRLICEQVYLFLAERNLSLLIESPEERYLKLGRDFPHILQRVPQHQIASYLGIKPESLSRIRKRMSKKTNFFT</sequence>
<accession>A0AAE3H743</accession>
<organism evidence="2 3">
    <name type="scientific">Lacihabitans soyangensis</name>
    <dbReference type="NCBI Taxonomy" id="869394"/>
    <lineage>
        <taxon>Bacteria</taxon>
        <taxon>Pseudomonadati</taxon>
        <taxon>Bacteroidota</taxon>
        <taxon>Cytophagia</taxon>
        <taxon>Cytophagales</taxon>
        <taxon>Leadbetterellaceae</taxon>
        <taxon>Lacihabitans</taxon>
    </lineage>
</organism>
<evidence type="ECO:0000313" key="3">
    <source>
        <dbReference type="Proteomes" id="UP001204144"/>
    </source>
</evidence>
<keyword evidence="3" id="KW-1185">Reference proteome</keyword>
<dbReference type="Proteomes" id="UP001204144">
    <property type="component" value="Unassembled WGS sequence"/>
</dbReference>
<proteinExistence type="predicted"/>
<dbReference type="InterPro" id="IPR000595">
    <property type="entry name" value="cNMP-bd_dom"/>
</dbReference>
<gene>
    <name evidence="2" type="ORF">EGI31_22125</name>
</gene>
<dbReference type="Pfam" id="PF00027">
    <property type="entry name" value="cNMP_binding"/>
    <property type="match status" value="1"/>
</dbReference>
<dbReference type="InterPro" id="IPR018490">
    <property type="entry name" value="cNMP-bd_dom_sf"/>
</dbReference>
<reference evidence="2 3" key="1">
    <citation type="submission" date="2018-11" db="EMBL/GenBank/DDBJ databases">
        <title>Novel bacteria species description.</title>
        <authorList>
            <person name="Han J.-H."/>
        </authorList>
    </citation>
    <scope>NUCLEOTIDE SEQUENCE [LARGE SCALE GENOMIC DNA]</scope>
    <source>
        <strain evidence="2 3">KCTC23259</strain>
    </source>
</reference>
<comment type="caution">
    <text evidence="2">The sequence shown here is derived from an EMBL/GenBank/DDBJ whole genome shotgun (WGS) entry which is preliminary data.</text>
</comment>
<name>A0AAE3H743_9BACT</name>
<feature type="domain" description="Cyclic nucleotide-binding" evidence="1">
    <location>
        <begin position="30"/>
        <end position="116"/>
    </location>
</feature>
<dbReference type="InterPro" id="IPR014710">
    <property type="entry name" value="RmlC-like_jellyroll"/>
</dbReference>
<protein>
    <submittedName>
        <fullName evidence="2">Crp/Fnr family transcriptional regulator</fullName>
    </submittedName>
</protein>
<dbReference type="SUPFAM" id="SSF51206">
    <property type="entry name" value="cAMP-binding domain-like"/>
    <property type="match status" value="1"/>
</dbReference>
<dbReference type="Gene3D" id="2.60.120.10">
    <property type="entry name" value="Jelly Rolls"/>
    <property type="match status" value="1"/>
</dbReference>
<evidence type="ECO:0000259" key="1">
    <source>
        <dbReference type="Pfam" id="PF00027"/>
    </source>
</evidence>
<evidence type="ECO:0000313" key="2">
    <source>
        <dbReference type="EMBL" id="MCP9765642.1"/>
    </source>
</evidence>
<dbReference type="AlphaFoldDB" id="A0AAE3H743"/>